<dbReference type="SUPFAM" id="SSF52768">
    <property type="entry name" value="Arginase/deacetylase"/>
    <property type="match status" value="1"/>
</dbReference>
<evidence type="ECO:0000313" key="7">
    <source>
        <dbReference type="EMBL" id="CEM42833.1"/>
    </source>
</evidence>
<dbReference type="GO" id="GO:0141221">
    <property type="term" value="F:histone deacetylase activity, hydrolytic mechanism"/>
    <property type="evidence" value="ECO:0007669"/>
    <property type="project" value="UniProtKB-EC"/>
</dbReference>
<dbReference type="VEuPathDB" id="CryptoDB:Cvel_27082"/>
<feature type="region of interest" description="Disordered" evidence="5">
    <location>
        <begin position="366"/>
        <end position="414"/>
    </location>
</feature>
<dbReference type="PANTHER" id="PTHR10625:SF44">
    <property type="entry name" value="HISTONE DEACETYLASE 19"/>
    <property type="match status" value="1"/>
</dbReference>
<feature type="region of interest" description="Disordered" evidence="5">
    <location>
        <begin position="453"/>
        <end position="550"/>
    </location>
</feature>
<evidence type="ECO:0000256" key="3">
    <source>
        <dbReference type="ARBA" id="ARBA00022801"/>
    </source>
</evidence>
<accession>A0A0G4HFI9</accession>
<dbReference type="PRINTS" id="PR01270">
    <property type="entry name" value="HDASUPER"/>
</dbReference>
<evidence type="ECO:0000256" key="1">
    <source>
        <dbReference type="ARBA" id="ARBA00006457"/>
    </source>
</evidence>
<dbReference type="CDD" id="cd09991">
    <property type="entry name" value="HDAC_classI"/>
    <property type="match status" value="1"/>
</dbReference>
<dbReference type="InterPro" id="IPR023696">
    <property type="entry name" value="Ureohydrolase_dom_sf"/>
</dbReference>
<dbReference type="PANTHER" id="PTHR10625">
    <property type="entry name" value="HISTONE DEACETYLASE HDAC1-RELATED"/>
    <property type="match status" value="1"/>
</dbReference>
<proteinExistence type="inferred from homology"/>
<dbReference type="GO" id="GO:0005634">
    <property type="term" value="C:nucleus"/>
    <property type="evidence" value="ECO:0007669"/>
    <property type="project" value="TreeGrafter"/>
</dbReference>
<keyword evidence="4" id="KW-0156">Chromatin regulator</keyword>
<dbReference type="AlphaFoldDB" id="A0A0G4HFI9"/>
<dbReference type="InterPro" id="IPR003084">
    <property type="entry name" value="HDAC_I/II"/>
</dbReference>
<dbReference type="EC" id="3.5.1.98" evidence="2"/>
<feature type="compositionally biased region" description="Acidic residues" evidence="5">
    <location>
        <begin position="520"/>
        <end position="529"/>
    </location>
</feature>
<dbReference type="Gene3D" id="3.40.800.20">
    <property type="entry name" value="Histone deacetylase domain"/>
    <property type="match status" value="1"/>
</dbReference>
<feature type="compositionally biased region" description="Basic and acidic residues" evidence="5">
    <location>
        <begin position="531"/>
        <end position="544"/>
    </location>
</feature>
<feature type="compositionally biased region" description="Basic and acidic residues" evidence="5">
    <location>
        <begin position="466"/>
        <end position="495"/>
    </location>
</feature>
<dbReference type="GO" id="GO:0040029">
    <property type="term" value="P:epigenetic regulation of gene expression"/>
    <property type="evidence" value="ECO:0007669"/>
    <property type="project" value="TreeGrafter"/>
</dbReference>
<dbReference type="InterPro" id="IPR000286">
    <property type="entry name" value="HDACs"/>
</dbReference>
<evidence type="ECO:0000256" key="4">
    <source>
        <dbReference type="ARBA" id="ARBA00022853"/>
    </source>
</evidence>
<dbReference type="InterPro" id="IPR037138">
    <property type="entry name" value="His_deacetylse_dom_sf"/>
</dbReference>
<protein>
    <recommendedName>
        <fullName evidence="2">histone deacetylase</fullName>
        <ecNumber evidence="2">3.5.1.98</ecNumber>
    </recommendedName>
</protein>
<gene>
    <name evidence="7" type="ORF">Cvel_27082</name>
</gene>
<sequence>MKPQRIRATHSLILSYDLYRHLETFCPQKADLHQLSTFHDSDYVDFLSKTVPSNVHEFAKQAQRFGVGPGTDCPVFDGVFDFQRTCAGASIEAAQRLNHGRAEIAVNWAGGLHHAKKSEAAGFCYFNDIVLCILELLKHHQRVLYIDIDIHHGDGVEEAFFTSNRVMTVSFHKHGDYFPGTGDLGDIGAYGGKFHTVNVPLKDGVDDNMFVGLFKNIMERVMERFRPGAVVLQCGADSLTGDRLGVFNLTLKGHAACVRYIQQFCVPLVVLGGGGYTLKNVARCWAFETGVILNHEAWMPNEIPNGSCFESFGPDYKLHLTASSSMQNQNTADDILRLQTEVLKNLKQVEVAPAVPFFHTPGDFFAEDPLEDDEKGEAKRQSNGKRLLELGVPPDFGMAPSRQRLSDEEEDDAEGLGDMAEFAGVPHFERGQRDKGKDTDVLGLCVALGVGDPFRHAEAGDGEGAEGAKRKGGKETEQRSEGKPEEGVKDEREPGDSPNGTETEHRNGVDPTSRPNEMPAPDDAEDVEMEGTGKEVERDARPSKDVIMLD</sequence>
<evidence type="ECO:0000259" key="6">
    <source>
        <dbReference type="Pfam" id="PF00850"/>
    </source>
</evidence>
<organism evidence="7">
    <name type="scientific">Chromera velia CCMP2878</name>
    <dbReference type="NCBI Taxonomy" id="1169474"/>
    <lineage>
        <taxon>Eukaryota</taxon>
        <taxon>Sar</taxon>
        <taxon>Alveolata</taxon>
        <taxon>Colpodellida</taxon>
        <taxon>Chromeraceae</taxon>
        <taxon>Chromera</taxon>
    </lineage>
</organism>
<reference evidence="7" key="1">
    <citation type="submission" date="2014-11" db="EMBL/GenBank/DDBJ databases">
        <authorList>
            <person name="Otto D Thomas"/>
            <person name="Naeem Raeece"/>
        </authorList>
    </citation>
    <scope>NUCLEOTIDE SEQUENCE</scope>
</reference>
<keyword evidence="3" id="KW-0378">Hydrolase</keyword>
<feature type="compositionally biased region" description="Acidic residues" evidence="5">
    <location>
        <begin position="366"/>
        <end position="375"/>
    </location>
</feature>
<dbReference type="EMBL" id="CDMZ01002542">
    <property type="protein sequence ID" value="CEM42833.1"/>
    <property type="molecule type" value="Genomic_DNA"/>
</dbReference>
<dbReference type="PRINTS" id="PR01271">
    <property type="entry name" value="HISDACETLASE"/>
</dbReference>
<feature type="domain" description="Histone deacetylase" evidence="6">
    <location>
        <begin position="1"/>
        <end position="288"/>
    </location>
</feature>
<evidence type="ECO:0000256" key="2">
    <source>
        <dbReference type="ARBA" id="ARBA00012111"/>
    </source>
</evidence>
<dbReference type="PhylomeDB" id="A0A0G4HFI9"/>
<evidence type="ECO:0000256" key="5">
    <source>
        <dbReference type="SAM" id="MobiDB-lite"/>
    </source>
</evidence>
<name>A0A0G4HFI9_9ALVE</name>
<dbReference type="InterPro" id="IPR023801">
    <property type="entry name" value="His_deacetylse_dom"/>
</dbReference>
<comment type="similarity">
    <text evidence="1">Belongs to the histone deacetylase family. HD type 1 subfamily.</text>
</comment>
<dbReference type="Pfam" id="PF00850">
    <property type="entry name" value="Hist_deacetyl"/>
    <property type="match status" value="1"/>
</dbReference>